<dbReference type="Proteomes" id="UP001367508">
    <property type="component" value="Unassembled WGS sequence"/>
</dbReference>
<keyword evidence="3" id="KW-1185">Reference proteome</keyword>
<protein>
    <submittedName>
        <fullName evidence="2">Uncharacterized protein</fullName>
    </submittedName>
</protein>
<name>A0AAN9LYR1_CANGL</name>
<feature type="region of interest" description="Disordered" evidence="1">
    <location>
        <begin position="44"/>
        <end position="73"/>
    </location>
</feature>
<evidence type="ECO:0000256" key="1">
    <source>
        <dbReference type="SAM" id="MobiDB-lite"/>
    </source>
</evidence>
<sequence length="73" mass="8302">MQRSELTVALAMTINGITITLNLGDKRFLFEKESNRPPHLLSLLRAKEGKSPPPQHQDLSPSFRTPYTLENVR</sequence>
<gene>
    <name evidence="2" type="ORF">VNO77_14506</name>
</gene>
<organism evidence="2 3">
    <name type="scientific">Canavalia gladiata</name>
    <name type="common">Sword bean</name>
    <name type="synonym">Dolichos gladiatus</name>
    <dbReference type="NCBI Taxonomy" id="3824"/>
    <lineage>
        <taxon>Eukaryota</taxon>
        <taxon>Viridiplantae</taxon>
        <taxon>Streptophyta</taxon>
        <taxon>Embryophyta</taxon>
        <taxon>Tracheophyta</taxon>
        <taxon>Spermatophyta</taxon>
        <taxon>Magnoliopsida</taxon>
        <taxon>eudicotyledons</taxon>
        <taxon>Gunneridae</taxon>
        <taxon>Pentapetalae</taxon>
        <taxon>rosids</taxon>
        <taxon>fabids</taxon>
        <taxon>Fabales</taxon>
        <taxon>Fabaceae</taxon>
        <taxon>Papilionoideae</taxon>
        <taxon>50 kb inversion clade</taxon>
        <taxon>NPAAA clade</taxon>
        <taxon>indigoferoid/millettioid clade</taxon>
        <taxon>Phaseoleae</taxon>
        <taxon>Canavalia</taxon>
    </lineage>
</organism>
<evidence type="ECO:0000313" key="2">
    <source>
        <dbReference type="EMBL" id="KAK7344637.1"/>
    </source>
</evidence>
<dbReference type="EMBL" id="JAYMYQ010000003">
    <property type="protein sequence ID" value="KAK7344637.1"/>
    <property type="molecule type" value="Genomic_DNA"/>
</dbReference>
<reference evidence="2 3" key="1">
    <citation type="submission" date="2024-01" db="EMBL/GenBank/DDBJ databases">
        <title>The genomes of 5 underutilized Papilionoideae crops provide insights into root nodulation and disease resistanc.</title>
        <authorList>
            <person name="Jiang F."/>
        </authorList>
    </citation>
    <scope>NUCLEOTIDE SEQUENCE [LARGE SCALE GENOMIC DNA]</scope>
    <source>
        <strain evidence="2">LVBAO_FW01</strain>
        <tissue evidence="2">Leaves</tissue>
    </source>
</reference>
<comment type="caution">
    <text evidence="2">The sequence shown here is derived from an EMBL/GenBank/DDBJ whole genome shotgun (WGS) entry which is preliminary data.</text>
</comment>
<accession>A0AAN9LYR1</accession>
<dbReference type="AlphaFoldDB" id="A0AAN9LYR1"/>
<evidence type="ECO:0000313" key="3">
    <source>
        <dbReference type="Proteomes" id="UP001367508"/>
    </source>
</evidence>
<proteinExistence type="predicted"/>